<dbReference type="GO" id="GO:0006071">
    <property type="term" value="P:glycerol metabolic process"/>
    <property type="evidence" value="ECO:0007669"/>
    <property type="project" value="UniProtKB-KW"/>
</dbReference>
<keyword evidence="12" id="KW-0443">Lipid metabolism</keyword>
<evidence type="ECO:0000256" key="4">
    <source>
        <dbReference type="ARBA" id="ARBA00005420"/>
    </source>
</evidence>
<reference evidence="16" key="3">
    <citation type="journal article" date="2016" name="Gigascience">
        <title>De novo construction of an expanded transcriptome assembly for the western tarnished plant bug, Lygus hesperus.</title>
        <authorList>
            <person name="Tassone E.E."/>
            <person name="Geib S.M."/>
            <person name="Hall B."/>
            <person name="Fabrick J.A."/>
            <person name="Brent C.S."/>
            <person name="Hull J.J."/>
        </authorList>
    </citation>
    <scope>NUCLEOTIDE SEQUENCE</scope>
</reference>
<keyword evidence="11" id="KW-1133">Transmembrane helix</keyword>
<comment type="similarity">
    <text evidence="4">Belongs to the diacylglycerol acyltransferase family.</text>
</comment>
<gene>
    <name evidence="15" type="primary">mogat2-a_3</name>
    <name evidence="16" type="synonym">mogat2-a_0</name>
    <name evidence="15" type="ORF">CM83_101357</name>
    <name evidence="16" type="ORF">g.35246</name>
</gene>
<evidence type="ECO:0000313" key="15">
    <source>
        <dbReference type="EMBL" id="JAG20111.1"/>
    </source>
</evidence>
<comment type="pathway">
    <text evidence="3">Lipid metabolism.</text>
</comment>
<evidence type="ECO:0000256" key="10">
    <source>
        <dbReference type="ARBA" id="ARBA00022824"/>
    </source>
</evidence>
<keyword evidence="9" id="KW-0319">Glycerol metabolism</keyword>
<dbReference type="PANTHER" id="PTHR12317:SF0">
    <property type="entry name" value="ACYLTRANSFERASE"/>
    <property type="match status" value="1"/>
</dbReference>
<evidence type="ECO:0000256" key="12">
    <source>
        <dbReference type="ARBA" id="ARBA00023098"/>
    </source>
</evidence>
<dbReference type="PANTHER" id="PTHR12317">
    <property type="entry name" value="DIACYLGLYCEROL O-ACYLTRANSFERASE"/>
    <property type="match status" value="1"/>
</dbReference>
<dbReference type="GO" id="GO:0019432">
    <property type="term" value="P:triglyceride biosynthetic process"/>
    <property type="evidence" value="ECO:0007669"/>
    <property type="project" value="TreeGrafter"/>
</dbReference>
<evidence type="ECO:0000313" key="16">
    <source>
        <dbReference type="EMBL" id="JAQ00481.1"/>
    </source>
</evidence>
<reference evidence="15" key="2">
    <citation type="submission" date="2014-07" db="EMBL/GenBank/DDBJ databases">
        <authorList>
            <person name="Hull J."/>
        </authorList>
    </citation>
    <scope>NUCLEOTIDE SEQUENCE</scope>
</reference>
<keyword evidence="14 15" id="KW-0012">Acyltransferase</keyword>
<dbReference type="EMBL" id="GBHO01023493">
    <property type="protein sequence ID" value="JAG20111.1"/>
    <property type="molecule type" value="Transcribed_RNA"/>
</dbReference>
<accession>A0A0A9XKG3</accession>
<evidence type="ECO:0000256" key="14">
    <source>
        <dbReference type="ARBA" id="ARBA00023315"/>
    </source>
</evidence>
<keyword evidence="6" id="KW-0444">Lipid biosynthesis</keyword>
<comment type="subcellular location">
    <subcellularLocation>
        <location evidence="1">Endoplasmic reticulum membrane</location>
        <topology evidence="1">Multi-pass membrane protein</topology>
    </subcellularLocation>
</comment>
<dbReference type="GO" id="GO:0005789">
    <property type="term" value="C:endoplasmic reticulum membrane"/>
    <property type="evidence" value="ECO:0007669"/>
    <property type="project" value="UniProtKB-SubCell"/>
</dbReference>
<dbReference type="Pfam" id="PF03982">
    <property type="entry name" value="DAGAT"/>
    <property type="match status" value="1"/>
</dbReference>
<evidence type="ECO:0000256" key="8">
    <source>
        <dbReference type="ARBA" id="ARBA00022692"/>
    </source>
</evidence>
<organism evidence="15">
    <name type="scientific">Lygus hesperus</name>
    <name type="common">Western plant bug</name>
    <dbReference type="NCBI Taxonomy" id="30085"/>
    <lineage>
        <taxon>Eukaryota</taxon>
        <taxon>Metazoa</taxon>
        <taxon>Ecdysozoa</taxon>
        <taxon>Arthropoda</taxon>
        <taxon>Hexapoda</taxon>
        <taxon>Insecta</taxon>
        <taxon>Pterygota</taxon>
        <taxon>Neoptera</taxon>
        <taxon>Paraneoptera</taxon>
        <taxon>Hemiptera</taxon>
        <taxon>Heteroptera</taxon>
        <taxon>Panheteroptera</taxon>
        <taxon>Cimicomorpha</taxon>
        <taxon>Miridae</taxon>
        <taxon>Mirini</taxon>
        <taxon>Lygus</taxon>
    </lineage>
</organism>
<evidence type="ECO:0000256" key="3">
    <source>
        <dbReference type="ARBA" id="ARBA00005189"/>
    </source>
</evidence>
<comment type="pathway">
    <text evidence="2">Glycerolipid metabolism; triacylglycerol biosynthesis.</text>
</comment>
<evidence type="ECO:0000256" key="9">
    <source>
        <dbReference type="ARBA" id="ARBA00022798"/>
    </source>
</evidence>
<dbReference type="InterPro" id="IPR007130">
    <property type="entry name" value="DAGAT"/>
</dbReference>
<dbReference type="GO" id="GO:0004144">
    <property type="term" value="F:diacylglycerol O-acyltransferase activity"/>
    <property type="evidence" value="ECO:0007669"/>
    <property type="project" value="UniProtKB-EC"/>
</dbReference>
<dbReference type="CDD" id="cd07987">
    <property type="entry name" value="LPLAT_MGAT-like"/>
    <property type="match status" value="1"/>
</dbReference>
<evidence type="ECO:0000256" key="2">
    <source>
        <dbReference type="ARBA" id="ARBA00004771"/>
    </source>
</evidence>
<keyword evidence="10" id="KW-0256">Endoplasmic reticulum</keyword>
<keyword evidence="8" id="KW-0812">Transmembrane</keyword>
<evidence type="ECO:0000256" key="7">
    <source>
        <dbReference type="ARBA" id="ARBA00022679"/>
    </source>
</evidence>
<reference evidence="15" key="1">
    <citation type="journal article" date="2014" name="PLoS ONE">
        <title>Transcriptome-Based Identification of ABC Transporters in the Western Tarnished Plant Bug Lygus hesperus.</title>
        <authorList>
            <person name="Hull J.J."/>
            <person name="Chaney K."/>
            <person name="Geib S.M."/>
            <person name="Fabrick J.A."/>
            <person name="Brent C.S."/>
            <person name="Walsh D."/>
            <person name="Lavine L.C."/>
        </authorList>
    </citation>
    <scope>NUCLEOTIDE SEQUENCE</scope>
</reference>
<evidence type="ECO:0000256" key="11">
    <source>
        <dbReference type="ARBA" id="ARBA00022989"/>
    </source>
</evidence>
<evidence type="ECO:0000256" key="1">
    <source>
        <dbReference type="ARBA" id="ARBA00004477"/>
    </source>
</evidence>
<dbReference type="EC" id="2.3.1.20" evidence="5"/>
<keyword evidence="7 15" id="KW-0808">Transferase</keyword>
<dbReference type="AlphaFoldDB" id="A0A0A9XKG3"/>
<keyword evidence="13" id="KW-0472">Membrane</keyword>
<evidence type="ECO:0000256" key="13">
    <source>
        <dbReference type="ARBA" id="ARBA00023136"/>
    </source>
</evidence>
<proteinExistence type="inferred from homology"/>
<evidence type="ECO:0000256" key="5">
    <source>
        <dbReference type="ARBA" id="ARBA00013244"/>
    </source>
</evidence>
<dbReference type="EMBL" id="GDHC01018148">
    <property type="protein sequence ID" value="JAQ00481.1"/>
    <property type="molecule type" value="Transcribed_RNA"/>
</dbReference>
<sequence>MHPHGYLGFSHLYNILLNPPALLNLPLRFITIPINFCIPVWRDLVLSYGVISASYKSCEYALQHRTSVGIVVGGAAESLYAGTNNATLVLKHRYGFIKLALQTGSDIIPVYSFGENRMYRRWFFDNPFLRRVQSYILRTFGFTLPLVHGSFSSLLLLPYRQPIVTVVGVPIQVHQNSHPQAHDIEKLHALYCQRLTDLYYKYATVLYRTDPPPLLLTSSRHLM</sequence>
<name>A0A0A9XKG3_LYGHE</name>
<protein>
    <recommendedName>
        <fullName evidence="5">diacylglycerol O-acyltransferase</fullName>
        <ecNumber evidence="5">2.3.1.20</ecNumber>
    </recommendedName>
</protein>
<evidence type="ECO:0000256" key="6">
    <source>
        <dbReference type="ARBA" id="ARBA00022516"/>
    </source>
</evidence>